<evidence type="ECO:0000313" key="1">
    <source>
        <dbReference type="EMBL" id="KAK8771523.1"/>
    </source>
</evidence>
<keyword evidence="2" id="KW-1185">Reference proteome</keyword>
<dbReference type="AlphaFoldDB" id="A0AAQ4EA59"/>
<evidence type="ECO:0000313" key="2">
    <source>
        <dbReference type="Proteomes" id="UP001321473"/>
    </source>
</evidence>
<reference evidence="1 2" key="1">
    <citation type="journal article" date="2023" name="Arcadia Sci">
        <title>De novo assembly of a long-read Amblyomma americanum tick genome.</title>
        <authorList>
            <person name="Chou S."/>
            <person name="Poskanzer K.E."/>
            <person name="Rollins M."/>
            <person name="Thuy-Boun P.S."/>
        </authorList>
    </citation>
    <scope>NUCLEOTIDE SEQUENCE [LARGE SCALE GENOMIC DNA]</scope>
    <source>
        <strain evidence="1">F_SG_1</strain>
        <tissue evidence="1">Salivary glands</tissue>
    </source>
</reference>
<proteinExistence type="predicted"/>
<organism evidence="1 2">
    <name type="scientific">Amblyomma americanum</name>
    <name type="common">Lone star tick</name>
    <dbReference type="NCBI Taxonomy" id="6943"/>
    <lineage>
        <taxon>Eukaryota</taxon>
        <taxon>Metazoa</taxon>
        <taxon>Ecdysozoa</taxon>
        <taxon>Arthropoda</taxon>
        <taxon>Chelicerata</taxon>
        <taxon>Arachnida</taxon>
        <taxon>Acari</taxon>
        <taxon>Parasitiformes</taxon>
        <taxon>Ixodida</taxon>
        <taxon>Ixodoidea</taxon>
        <taxon>Ixodidae</taxon>
        <taxon>Amblyomminae</taxon>
        <taxon>Amblyomma</taxon>
    </lineage>
</organism>
<dbReference type="EMBL" id="JARKHS020019637">
    <property type="protein sequence ID" value="KAK8771523.1"/>
    <property type="molecule type" value="Genomic_DNA"/>
</dbReference>
<gene>
    <name evidence="1" type="ORF">V5799_025233</name>
</gene>
<evidence type="ECO:0008006" key="3">
    <source>
        <dbReference type="Google" id="ProtNLM"/>
    </source>
</evidence>
<comment type="caution">
    <text evidence="1">The sequence shown here is derived from an EMBL/GenBank/DDBJ whole genome shotgun (WGS) entry which is preliminary data.</text>
</comment>
<protein>
    <recommendedName>
        <fullName evidence="3">Tick transposon</fullName>
    </recommendedName>
</protein>
<accession>A0AAQ4EA59</accession>
<sequence>MEAVLFCSGAPGCCQGHHRVAAATGKPQGCPRDTPTTPAGQGDFLTAEVPPCSDCWSHSKETTDHVLLECPTFVVHQANLASRYRDLGLPSDTASALLFLTGPNASKALWSLLTFLEDTGLDGYC</sequence>
<name>A0AAQ4EA59_AMBAM</name>
<dbReference type="Proteomes" id="UP001321473">
    <property type="component" value="Unassembled WGS sequence"/>
</dbReference>